<accession>A0A845GHZ4</accession>
<evidence type="ECO:0000313" key="1">
    <source>
        <dbReference type="EMBL" id="MYM93914.1"/>
    </source>
</evidence>
<evidence type="ECO:0000313" key="2">
    <source>
        <dbReference type="Proteomes" id="UP000447355"/>
    </source>
</evidence>
<protein>
    <recommendedName>
        <fullName evidence="3">SEC-C domain-containing protein</fullName>
    </recommendedName>
</protein>
<dbReference type="InterPro" id="IPR004027">
    <property type="entry name" value="SEC_C_motif"/>
</dbReference>
<gene>
    <name evidence="1" type="ORF">GTP90_08595</name>
</gene>
<dbReference type="AlphaFoldDB" id="A0A845GHZ4"/>
<dbReference type="SUPFAM" id="SSF103642">
    <property type="entry name" value="Sec-C motif"/>
    <property type="match status" value="1"/>
</dbReference>
<proteinExistence type="predicted"/>
<name>A0A845GHZ4_9BURK</name>
<sequence length="383" mass="42178">MLDNNLECMESRKIPQFTSKIGRNQLCPCGSGKKYKRCHGGEDGGGKPVPGMIDARIRKLSPQRKCLVPSSLSSECSRGTINAHTVSRSASLGAIAHEGHVYSYKISIQELIKSKGRILPTRTGWKDASTFPGFCGVHDKKLFSALEDVPFSSTKEQCFLLSYRAVAREYYMKQGSMLQSDLRHALSSNSKIARQFINDFNHGTELGMKDAEAHKKRYDAILLEEKWEQVRAIVIEFDGLFPIQCAASFQIENDIYGKEIQFLGFGKQTPDSISLTSFVAGGISYICFCWLADSDSSCKPYIEALQRAPLVDMPAILAALLLQTSENCHFSPTWYDGMTNAGKDWCAAQMRNGATLDVLPPPALSAAGAYLTGISVKTINEVS</sequence>
<dbReference type="Pfam" id="PF02810">
    <property type="entry name" value="SEC-C"/>
    <property type="match status" value="1"/>
</dbReference>
<reference evidence="1" key="1">
    <citation type="submission" date="2019-12" db="EMBL/GenBank/DDBJ databases">
        <title>Novel species isolated from a subtropical stream in China.</title>
        <authorList>
            <person name="Lu H."/>
        </authorList>
    </citation>
    <scope>NUCLEOTIDE SEQUENCE [LARGE SCALE GENOMIC DNA]</scope>
    <source>
        <strain evidence="1">FT81W</strain>
    </source>
</reference>
<evidence type="ECO:0008006" key="3">
    <source>
        <dbReference type="Google" id="ProtNLM"/>
    </source>
</evidence>
<dbReference type="EMBL" id="WWCX01000009">
    <property type="protein sequence ID" value="MYM93914.1"/>
    <property type="molecule type" value="Genomic_DNA"/>
</dbReference>
<dbReference type="Gene3D" id="3.10.450.50">
    <property type="match status" value="1"/>
</dbReference>
<organism evidence="1 2">
    <name type="scientific">Duganella vulcania</name>
    <dbReference type="NCBI Taxonomy" id="2692166"/>
    <lineage>
        <taxon>Bacteria</taxon>
        <taxon>Pseudomonadati</taxon>
        <taxon>Pseudomonadota</taxon>
        <taxon>Betaproteobacteria</taxon>
        <taxon>Burkholderiales</taxon>
        <taxon>Oxalobacteraceae</taxon>
        <taxon>Telluria group</taxon>
        <taxon>Duganella</taxon>
    </lineage>
</organism>
<comment type="caution">
    <text evidence="1">The sequence shown here is derived from an EMBL/GenBank/DDBJ whole genome shotgun (WGS) entry which is preliminary data.</text>
</comment>
<dbReference type="Proteomes" id="UP000447355">
    <property type="component" value="Unassembled WGS sequence"/>
</dbReference>